<keyword evidence="1" id="KW-1133">Transmembrane helix</keyword>
<proteinExistence type="predicted"/>
<gene>
    <name evidence="2" type="ORF">APZ16_04155</name>
</gene>
<accession>A0A147K153</accession>
<dbReference type="STRING" id="1776334.APZ16_04155"/>
<evidence type="ECO:0000313" key="3">
    <source>
        <dbReference type="Proteomes" id="UP000074294"/>
    </source>
</evidence>
<feature type="transmembrane region" description="Helical" evidence="1">
    <location>
        <begin position="6"/>
        <end position="25"/>
    </location>
</feature>
<evidence type="ECO:0000256" key="1">
    <source>
        <dbReference type="SAM" id="Phobius"/>
    </source>
</evidence>
<sequence length="195" mass="20988">MDELTFRIAYAGFAVALFTVLFLVFSHRLDRKTFLTPVTVGFIFSAITAQFIGGGVASPLFGGILTGYLIKNITKWSTLFRAGALNATLTLAALFVPLHITLYNTGLSDLLAMIATAGYNLSAEQFLYLLMGNFLLYYVTIFVVITGLGTILGSYLRRILLPTTAKAAVEPAGGGSPSRPQSIYLTRLDEINGSG</sequence>
<keyword evidence="1" id="KW-0472">Membrane</keyword>
<reference evidence="2 3" key="1">
    <citation type="journal article" date="2016" name="Nat. Microbiol.">
        <title>Genomic inference of the metabolism of cosmopolitan subsurface Archaea, Hadesarchaea.</title>
        <authorList>
            <person name="Baker B.J."/>
            <person name="Saw J.H."/>
            <person name="Lind A.E."/>
            <person name="Lazar C.S."/>
            <person name="Hinrichs K.-U."/>
            <person name="Teske A.P."/>
            <person name="Ettema T.J."/>
        </authorList>
    </citation>
    <scope>NUCLEOTIDE SEQUENCE [LARGE SCALE GENOMIC DNA]</scope>
</reference>
<feature type="transmembrane region" description="Helical" evidence="1">
    <location>
        <begin position="37"/>
        <end position="70"/>
    </location>
</feature>
<dbReference type="AlphaFoldDB" id="A0A147K153"/>
<protein>
    <submittedName>
        <fullName evidence="2">Uncharacterized protein</fullName>
    </submittedName>
</protein>
<keyword evidence="1" id="KW-0812">Transmembrane</keyword>
<feature type="transmembrane region" description="Helical" evidence="1">
    <location>
        <begin position="82"/>
        <end position="103"/>
    </location>
</feature>
<feature type="transmembrane region" description="Helical" evidence="1">
    <location>
        <begin position="135"/>
        <end position="156"/>
    </location>
</feature>
<organism evidence="2 3">
    <name type="scientific">Hadarchaeum yellowstonense</name>
    <dbReference type="NCBI Taxonomy" id="1776334"/>
    <lineage>
        <taxon>Archaea</taxon>
        <taxon>Methanobacteriati</taxon>
        <taxon>Candidatus Hadarchaeota</taxon>
        <taxon>Candidatus Hadarchaeia</taxon>
        <taxon>Candidatus Hadarchaeales</taxon>
        <taxon>Candidatus Hadarchaeaceae</taxon>
        <taxon>Candidatus Hadarchaeum</taxon>
    </lineage>
</organism>
<comment type="caution">
    <text evidence="2">The sequence shown here is derived from an EMBL/GenBank/DDBJ whole genome shotgun (WGS) entry which is preliminary data.</text>
</comment>
<evidence type="ECO:0000313" key="2">
    <source>
        <dbReference type="EMBL" id="KUO42491.1"/>
    </source>
</evidence>
<name>A0A147K153_HADYE</name>
<dbReference type="EMBL" id="LQMQ01000005">
    <property type="protein sequence ID" value="KUO42491.1"/>
    <property type="molecule type" value="Genomic_DNA"/>
</dbReference>
<dbReference type="Proteomes" id="UP000074294">
    <property type="component" value="Unassembled WGS sequence"/>
</dbReference>